<feature type="transmembrane region" description="Helical" evidence="6">
    <location>
        <begin position="95"/>
        <end position="116"/>
    </location>
</feature>
<dbReference type="AlphaFoldDB" id="A0A318JJM2"/>
<evidence type="ECO:0000313" key="8">
    <source>
        <dbReference type="EMBL" id="PXX47553.1"/>
    </source>
</evidence>
<dbReference type="PANTHER" id="PTHR30485:SF2">
    <property type="entry name" value="BLL0597 PROTEIN"/>
    <property type="match status" value="1"/>
</dbReference>
<keyword evidence="3 6" id="KW-0812">Transmembrane</keyword>
<dbReference type="InterPro" id="IPR011577">
    <property type="entry name" value="Cyt_b561_bac/Ni-Hgenase"/>
</dbReference>
<dbReference type="GO" id="GO:0005886">
    <property type="term" value="C:plasma membrane"/>
    <property type="evidence" value="ECO:0007669"/>
    <property type="project" value="UniProtKB-SubCell"/>
</dbReference>
<dbReference type="Pfam" id="PF01292">
    <property type="entry name" value="Ni_hydr_CYTB"/>
    <property type="match status" value="1"/>
</dbReference>
<sequence>MPVRDVPVWDVPVRLIHWAQVCAIAAAWITSGMTGVAHEYIGYGAGVLVLLRLIWSGIGNRYASFTQFLKSPSATLAYLHLVIKSKAPRYIGHNPLGGWMAVALLFCVGLLVLTGWAMGTDMLWGYAWPVRVHVAIAWAMVGLIFFHVLGVVFTSWQHRENLARAMISGKKAAPEVGDID</sequence>
<dbReference type="RefSeq" id="WP_245936832.1">
    <property type="nucleotide sequence ID" value="NZ_QJKB01000001.1"/>
</dbReference>
<dbReference type="InterPro" id="IPR051542">
    <property type="entry name" value="Hydrogenase_cytochrome"/>
</dbReference>
<evidence type="ECO:0000313" key="9">
    <source>
        <dbReference type="Proteomes" id="UP000247792"/>
    </source>
</evidence>
<reference evidence="8 9" key="1">
    <citation type="submission" date="2018-05" db="EMBL/GenBank/DDBJ databases">
        <title>Genomic Encyclopedia of Type Strains, Phase IV (KMG-IV): sequencing the most valuable type-strain genomes for metagenomic binning, comparative biology and taxonomic classification.</title>
        <authorList>
            <person name="Goeker M."/>
        </authorList>
    </citation>
    <scope>NUCLEOTIDE SEQUENCE [LARGE SCALE GENOMIC DNA]</scope>
    <source>
        <strain evidence="8 9">DSM 19792</strain>
    </source>
</reference>
<evidence type="ECO:0000256" key="6">
    <source>
        <dbReference type="SAM" id="Phobius"/>
    </source>
</evidence>
<evidence type="ECO:0000259" key="7">
    <source>
        <dbReference type="Pfam" id="PF01292"/>
    </source>
</evidence>
<dbReference type="Gene3D" id="1.20.950.20">
    <property type="entry name" value="Transmembrane di-heme cytochromes, Chain C"/>
    <property type="match status" value="1"/>
</dbReference>
<keyword evidence="5 6" id="KW-0472">Membrane</keyword>
<dbReference type="PANTHER" id="PTHR30485">
    <property type="entry name" value="NI/FE-HYDROGENASE 1 B-TYPE CYTOCHROME SUBUNIT"/>
    <property type="match status" value="1"/>
</dbReference>
<feature type="transmembrane region" description="Helical" evidence="6">
    <location>
        <begin position="40"/>
        <end position="58"/>
    </location>
</feature>
<dbReference type="InterPro" id="IPR016174">
    <property type="entry name" value="Di-haem_cyt_TM"/>
</dbReference>
<evidence type="ECO:0000256" key="2">
    <source>
        <dbReference type="ARBA" id="ARBA00022475"/>
    </source>
</evidence>
<comment type="caution">
    <text evidence="8">The sequence shown here is derived from an EMBL/GenBank/DDBJ whole genome shotgun (WGS) entry which is preliminary data.</text>
</comment>
<evidence type="ECO:0000256" key="4">
    <source>
        <dbReference type="ARBA" id="ARBA00022989"/>
    </source>
</evidence>
<dbReference type="GO" id="GO:0020037">
    <property type="term" value="F:heme binding"/>
    <property type="evidence" value="ECO:0007669"/>
    <property type="project" value="TreeGrafter"/>
</dbReference>
<protein>
    <submittedName>
        <fullName evidence="8">Cytochrome b</fullName>
    </submittedName>
</protein>
<gene>
    <name evidence="8" type="ORF">DFR42_1011139</name>
</gene>
<dbReference type="GO" id="GO:0022904">
    <property type="term" value="P:respiratory electron transport chain"/>
    <property type="evidence" value="ECO:0007669"/>
    <property type="project" value="InterPro"/>
</dbReference>
<dbReference type="EMBL" id="QJKB01000001">
    <property type="protein sequence ID" value="PXX47553.1"/>
    <property type="molecule type" value="Genomic_DNA"/>
</dbReference>
<feature type="transmembrane region" description="Helical" evidence="6">
    <location>
        <begin position="136"/>
        <end position="156"/>
    </location>
</feature>
<evidence type="ECO:0000256" key="1">
    <source>
        <dbReference type="ARBA" id="ARBA00004651"/>
    </source>
</evidence>
<keyword evidence="9" id="KW-1185">Reference proteome</keyword>
<evidence type="ECO:0000256" key="5">
    <source>
        <dbReference type="ARBA" id="ARBA00023136"/>
    </source>
</evidence>
<proteinExistence type="predicted"/>
<keyword evidence="4 6" id="KW-1133">Transmembrane helix</keyword>
<dbReference type="Proteomes" id="UP000247792">
    <property type="component" value="Unassembled WGS sequence"/>
</dbReference>
<keyword evidence="2" id="KW-1003">Cell membrane</keyword>
<evidence type="ECO:0000256" key="3">
    <source>
        <dbReference type="ARBA" id="ARBA00022692"/>
    </source>
</evidence>
<feature type="transmembrane region" description="Helical" evidence="6">
    <location>
        <begin position="15"/>
        <end position="33"/>
    </location>
</feature>
<name>A0A318JJM2_9BURK</name>
<feature type="domain" description="Cytochrome b561 bacterial/Ni-hydrogenase" evidence="7">
    <location>
        <begin position="8"/>
        <end position="169"/>
    </location>
</feature>
<organism evidence="8 9">
    <name type="scientific">Undibacterium pigrum</name>
    <dbReference type="NCBI Taxonomy" id="401470"/>
    <lineage>
        <taxon>Bacteria</taxon>
        <taxon>Pseudomonadati</taxon>
        <taxon>Pseudomonadota</taxon>
        <taxon>Betaproteobacteria</taxon>
        <taxon>Burkholderiales</taxon>
        <taxon>Oxalobacteraceae</taxon>
        <taxon>Undibacterium</taxon>
    </lineage>
</organism>
<comment type="subcellular location">
    <subcellularLocation>
        <location evidence="1">Cell membrane</location>
        <topology evidence="1">Multi-pass membrane protein</topology>
    </subcellularLocation>
</comment>
<dbReference type="SUPFAM" id="SSF81342">
    <property type="entry name" value="Transmembrane di-heme cytochromes"/>
    <property type="match status" value="1"/>
</dbReference>
<dbReference type="GO" id="GO:0009055">
    <property type="term" value="F:electron transfer activity"/>
    <property type="evidence" value="ECO:0007669"/>
    <property type="project" value="InterPro"/>
</dbReference>
<accession>A0A318JJM2</accession>